<gene>
    <name evidence="6" type="ORF">HB776_00325</name>
</gene>
<dbReference type="EMBL" id="CP050292">
    <property type="protein sequence ID" value="QND69859.1"/>
    <property type="molecule type" value="Genomic_DNA"/>
</dbReference>
<comment type="subcellular location">
    <subcellularLocation>
        <location evidence="1">Periplasm</location>
    </subcellularLocation>
</comment>
<organism evidence="6 7">
    <name type="scientific">Tardiphaga robiniae</name>
    <dbReference type="NCBI Taxonomy" id="943830"/>
    <lineage>
        <taxon>Bacteria</taxon>
        <taxon>Pseudomonadati</taxon>
        <taxon>Pseudomonadota</taxon>
        <taxon>Alphaproteobacteria</taxon>
        <taxon>Hyphomicrobiales</taxon>
        <taxon>Nitrobacteraceae</taxon>
        <taxon>Tardiphaga</taxon>
    </lineage>
</organism>
<dbReference type="Pfam" id="PF00496">
    <property type="entry name" value="SBP_bac_5"/>
    <property type="match status" value="1"/>
</dbReference>
<dbReference type="InterPro" id="IPR039424">
    <property type="entry name" value="SBP_5"/>
</dbReference>
<dbReference type="GO" id="GO:0015833">
    <property type="term" value="P:peptide transport"/>
    <property type="evidence" value="ECO:0007669"/>
    <property type="project" value="TreeGrafter"/>
</dbReference>
<reference evidence="7" key="1">
    <citation type="journal article" date="2020" name="Mol. Plant Microbe">
        <title>Rhizobial microsymbionts of the narrowly endemic Oxytropis species growing in Kamchatka are characterized by significant genetic diversity and possess a set of genes that are associated with T3SS and T6SS secretion systems and can affect the development of symbiosis.</title>
        <authorList>
            <person name="Safronova V."/>
            <person name="Guro P."/>
            <person name="Sazanova A."/>
            <person name="Kuznetsova I."/>
            <person name="Belimov A."/>
            <person name="Yakubov V."/>
            <person name="Chirak E."/>
            <person name="Afonin A."/>
            <person name="Gogolev Y."/>
            <person name="Andronov E."/>
            <person name="Tikhonovich I."/>
        </authorList>
    </citation>
    <scope>NUCLEOTIDE SEQUENCE [LARGE SCALE GENOMIC DNA]</scope>
    <source>
        <strain evidence="7">581</strain>
    </source>
</reference>
<dbReference type="GO" id="GO:1904680">
    <property type="term" value="F:peptide transmembrane transporter activity"/>
    <property type="evidence" value="ECO:0007669"/>
    <property type="project" value="TreeGrafter"/>
</dbReference>
<keyword evidence="3 4" id="KW-0732">Signal</keyword>
<evidence type="ECO:0000256" key="4">
    <source>
        <dbReference type="SAM" id="SignalP"/>
    </source>
</evidence>
<dbReference type="RefSeq" id="WP_184514214.1">
    <property type="nucleotide sequence ID" value="NZ_CP050292.1"/>
</dbReference>
<dbReference type="PIRSF" id="PIRSF002741">
    <property type="entry name" value="MppA"/>
    <property type="match status" value="1"/>
</dbReference>
<evidence type="ECO:0000259" key="5">
    <source>
        <dbReference type="Pfam" id="PF00496"/>
    </source>
</evidence>
<dbReference type="SUPFAM" id="SSF53850">
    <property type="entry name" value="Periplasmic binding protein-like II"/>
    <property type="match status" value="1"/>
</dbReference>
<dbReference type="KEGG" id="trb:HB776_00325"/>
<dbReference type="CDD" id="cd08517">
    <property type="entry name" value="PBP2_NikA_DppA_OppA_like_13"/>
    <property type="match status" value="1"/>
</dbReference>
<dbReference type="PANTHER" id="PTHR30290:SF38">
    <property type="entry name" value="D,D-DIPEPTIDE-BINDING PERIPLASMIC PROTEIN DDPA-RELATED"/>
    <property type="match status" value="1"/>
</dbReference>
<dbReference type="Gene3D" id="3.10.105.10">
    <property type="entry name" value="Dipeptide-binding Protein, Domain 3"/>
    <property type="match status" value="1"/>
</dbReference>
<sequence>MSSIWSRRPRSLKASLLTCALGLALIATAIAPSIKPALAADGGTLVIASTQVPRHFNGAVQSGLATAMPSTQIFASPLRYDDNWNPQPYLAKSWEVAPDGLSVTLKLVDNALFQDGKLVTSEDVAFSIMTIKANHPFQSMLAAVDKVDTPDPLTAIIRLKHPHPALLLAMSPALMPILPKHVYGDGQDIKAHPANLKPVGSGPYRLTEYKQGEYYTLEKFDKFFITGKPKLDKIVVKLVSDSNAAVVSLERGDVNVLPFVSNTRDIERIEKMPNVTITDKGFAGVGPINWLAFNTKKKPLDDVRVRQAIAFAANREFITGKLMGGKAKTATSPIAPGSLLLEPGVEMYKLDLAKSAKLLDDAGYPKAADGTRMSLTIDYIPGDEEQQRNVAEYLRSQLKRVGINLEVRAAPDFPTWAQRVSNWDFDLTMDNVFNWGDPVIGVNRTYLSSNIRKGIIWSNTQQYSNPKVDELLAAGAQETSPEKRKALYSEFQKIVVNDVPIYFINGAPYRNAFSKGLGGLPTSIWGMMSPLDELYWEVPPKT</sequence>
<comment type="similarity">
    <text evidence="2">Belongs to the bacterial solute-binding protein 5 family.</text>
</comment>
<dbReference type="InterPro" id="IPR000914">
    <property type="entry name" value="SBP_5_dom"/>
</dbReference>
<dbReference type="Gene3D" id="3.40.190.10">
    <property type="entry name" value="Periplasmic binding protein-like II"/>
    <property type="match status" value="1"/>
</dbReference>
<evidence type="ECO:0000256" key="1">
    <source>
        <dbReference type="ARBA" id="ARBA00004418"/>
    </source>
</evidence>
<evidence type="ECO:0000256" key="2">
    <source>
        <dbReference type="ARBA" id="ARBA00005695"/>
    </source>
</evidence>
<evidence type="ECO:0000256" key="3">
    <source>
        <dbReference type="ARBA" id="ARBA00022729"/>
    </source>
</evidence>
<dbReference type="GO" id="GO:0043190">
    <property type="term" value="C:ATP-binding cassette (ABC) transporter complex"/>
    <property type="evidence" value="ECO:0007669"/>
    <property type="project" value="InterPro"/>
</dbReference>
<feature type="signal peptide" evidence="4">
    <location>
        <begin position="1"/>
        <end position="39"/>
    </location>
</feature>
<proteinExistence type="inferred from homology"/>
<evidence type="ECO:0000313" key="7">
    <source>
        <dbReference type="Proteomes" id="UP000515291"/>
    </source>
</evidence>
<protein>
    <submittedName>
        <fullName evidence="6">ABC transporter substrate-binding protein</fullName>
    </submittedName>
</protein>
<dbReference type="Proteomes" id="UP000515291">
    <property type="component" value="Chromosome"/>
</dbReference>
<dbReference type="InterPro" id="IPR030678">
    <property type="entry name" value="Peptide/Ni-bd"/>
</dbReference>
<evidence type="ECO:0000313" key="6">
    <source>
        <dbReference type="EMBL" id="QND69859.1"/>
    </source>
</evidence>
<dbReference type="AlphaFoldDB" id="A0A7G6TSX7"/>
<accession>A0A7G6TSX7</accession>
<dbReference type="GO" id="GO:0030288">
    <property type="term" value="C:outer membrane-bounded periplasmic space"/>
    <property type="evidence" value="ECO:0007669"/>
    <property type="project" value="UniProtKB-ARBA"/>
</dbReference>
<name>A0A7G6TSX7_9BRAD</name>
<dbReference type="PANTHER" id="PTHR30290">
    <property type="entry name" value="PERIPLASMIC BINDING COMPONENT OF ABC TRANSPORTER"/>
    <property type="match status" value="1"/>
</dbReference>
<feature type="domain" description="Solute-binding protein family 5" evidence="5">
    <location>
        <begin position="86"/>
        <end position="449"/>
    </location>
</feature>
<feature type="chain" id="PRO_5028879036" evidence="4">
    <location>
        <begin position="40"/>
        <end position="542"/>
    </location>
</feature>